<gene>
    <name evidence="2" type="ORF">CBRE1094_LOCUS20994</name>
</gene>
<name>A0A7S2DV79_9EUKA</name>
<reference evidence="2" key="1">
    <citation type="submission" date="2021-01" db="EMBL/GenBank/DDBJ databases">
        <authorList>
            <person name="Corre E."/>
            <person name="Pelletier E."/>
            <person name="Niang G."/>
            <person name="Scheremetjew M."/>
            <person name="Finn R."/>
            <person name="Kale V."/>
            <person name="Holt S."/>
            <person name="Cochrane G."/>
            <person name="Meng A."/>
            <person name="Brown T."/>
            <person name="Cohen L."/>
        </authorList>
    </citation>
    <scope>NUCLEOTIDE SEQUENCE</scope>
    <source>
        <strain evidence="2">UTEX LB 985</strain>
    </source>
</reference>
<evidence type="ECO:0000313" key="2">
    <source>
        <dbReference type="EMBL" id="CAD9465335.1"/>
    </source>
</evidence>
<feature type="region of interest" description="Disordered" evidence="1">
    <location>
        <begin position="1"/>
        <end position="39"/>
    </location>
</feature>
<feature type="compositionally biased region" description="Basic and acidic residues" evidence="1">
    <location>
        <begin position="19"/>
        <end position="38"/>
    </location>
</feature>
<protein>
    <submittedName>
        <fullName evidence="2">Uncharacterized protein</fullName>
    </submittedName>
</protein>
<proteinExistence type="predicted"/>
<evidence type="ECO:0000256" key="1">
    <source>
        <dbReference type="SAM" id="MobiDB-lite"/>
    </source>
</evidence>
<organism evidence="2">
    <name type="scientific">Haptolina brevifila</name>
    <dbReference type="NCBI Taxonomy" id="156173"/>
    <lineage>
        <taxon>Eukaryota</taxon>
        <taxon>Haptista</taxon>
        <taxon>Haptophyta</taxon>
        <taxon>Prymnesiophyceae</taxon>
        <taxon>Prymnesiales</taxon>
        <taxon>Prymnesiaceae</taxon>
        <taxon>Haptolina</taxon>
    </lineage>
</organism>
<sequence>MPPLPRSAGGVARQQLFARQHEHPNQHMHMHQENENVRPQEMMRIVRTRGERNPYGEGIPSAARRHLDVRPVVVRLVKLQPGAPGHDDQPPTCSHGVGLRVGGRRRSPPSWVEVSRAP</sequence>
<accession>A0A7S2DV79</accession>
<feature type="region of interest" description="Disordered" evidence="1">
    <location>
        <begin position="80"/>
        <end position="118"/>
    </location>
</feature>
<dbReference type="AlphaFoldDB" id="A0A7S2DV79"/>
<dbReference type="EMBL" id="HBGU01038409">
    <property type="protein sequence ID" value="CAD9465335.1"/>
    <property type="molecule type" value="Transcribed_RNA"/>
</dbReference>